<proteinExistence type="inferred from homology"/>
<dbReference type="Ensembl" id="ENSCAFT00040042069.1">
    <property type="protein sequence ID" value="ENSCAFP00040036690.1"/>
    <property type="gene ID" value="ENSCAFG00040022658.1"/>
</dbReference>
<dbReference type="Pfam" id="PF01625">
    <property type="entry name" value="PMSR"/>
    <property type="match status" value="1"/>
</dbReference>
<dbReference type="PANTHER" id="PTHR42799:SF2">
    <property type="entry name" value="MITOCHONDRIAL PEPTIDE METHIONINE SULFOXIDE REDUCTASE"/>
    <property type="match status" value="1"/>
</dbReference>
<evidence type="ECO:0000259" key="12">
    <source>
        <dbReference type="Pfam" id="PF01625"/>
    </source>
</evidence>
<dbReference type="EC" id="1.8.4.11" evidence="2"/>
<evidence type="ECO:0000313" key="13">
    <source>
        <dbReference type="Ensembl" id="ENSCAFP00040036690.1"/>
    </source>
</evidence>
<feature type="domain" description="Peptide methionine sulphoxide reductase MsrA" evidence="12">
    <location>
        <begin position="152"/>
        <end position="304"/>
    </location>
</feature>
<dbReference type="PANTHER" id="PTHR42799">
    <property type="entry name" value="MITOCHONDRIAL PEPTIDE METHIONINE SULFOXIDE REDUCTASE"/>
    <property type="match status" value="1"/>
</dbReference>
<comment type="similarity">
    <text evidence="1">Belongs to the MsrA Met sulfoxide reductase family.</text>
</comment>
<comment type="catalytic activity">
    <reaction evidence="8">
        <text>L-methionyl-[protein] + [thioredoxin]-disulfide + H2O = L-methionyl-(S)-S-oxide-[protein] + [thioredoxin]-dithiol</text>
        <dbReference type="Rhea" id="RHEA:14217"/>
        <dbReference type="Rhea" id="RHEA-COMP:10698"/>
        <dbReference type="Rhea" id="RHEA-COMP:10700"/>
        <dbReference type="Rhea" id="RHEA-COMP:12313"/>
        <dbReference type="Rhea" id="RHEA-COMP:12315"/>
        <dbReference type="ChEBI" id="CHEBI:15377"/>
        <dbReference type="ChEBI" id="CHEBI:16044"/>
        <dbReference type="ChEBI" id="CHEBI:29950"/>
        <dbReference type="ChEBI" id="CHEBI:44120"/>
        <dbReference type="ChEBI" id="CHEBI:50058"/>
        <dbReference type="EC" id="1.8.4.11"/>
    </reaction>
</comment>
<evidence type="ECO:0000256" key="2">
    <source>
        <dbReference type="ARBA" id="ARBA00012502"/>
    </source>
</evidence>
<evidence type="ECO:0000256" key="4">
    <source>
        <dbReference type="ARBA" id="ARBA00023284"/>
    </source>
</evidence>
<evidence type="ECO:0000256" key="3">
    <source>
        <dbReference type="ARBA" id="ARBA00023002"/>
    </source>
</evidence>
<dbReference type="FunFam" id="3.30.1060.10:FF:000001">
    <property type="entry name" value="Peptide methionine sulfoxide reductase MsrA"/>
    <property type="match status" value="1"/>
</dbReference>
<dbReference type="SUPFAM" id="SSF55068">
    <property type="entry name" value="Peptide methionine sulfoxide reductase"/>
    <property type="match status" value="1"/>
</dbReference>
<dbReference type="HAMAP" id="MF_01401">
    <property type="entry name" value="MsrA"/>
    <property type="match status" value="1"/>
</dbReference>
<reference evidence="13" key="2">
    <citation type="submission" date="2025-08" db="UniProtKB">
        <authorList>
            <consortium name="Ensembl"/>
        </authorList>
    </citation>
    <scope>IDENTIFICATION</scope>
</reference>
<reference evidence="13" key="1">
    <citation type="submission" date="2018-10" db="EMBL/GenBank/DDBJ databases">
        <title>De novo assembly of a Great Dane genome.</title>
        <authorList>
            <person name="Kidd J.M."/>
            <person name="Pendleton A.L."/>
            <person name="Shen F."/>
            <person name="Emery S."/>
        </authorList>
    </citation>
    <scope>NUCLEOTIDE SEQUENCE [LARGE SCALE GENOMIC DNA]</scope>
    <source>
        <strain evidence="13">Great Dane</strain>
    </source>
</reference>
<sequence length="375" mass="41310">MEVPRAGHPPGSRPPPPREHALRSCRSGPSLRSLFRGSSCRGPQRTRPPRTRSRSAAQCTPVPPPGARSALDPAVRLGGPSAGGPPMLSATRKASQLFHRLFPGPRMGDSASKLVSPQEALPGRKEPIPVAAKHHVNGNRTVEPFPEGTQMAVFGMGCFWGAERKFWTKKGVYSTQVGYAGGYTSNPTYKEVCSGNTGHAEVVRVVYQPEHISFEELLKVFWENHDPTQGMRQGNDYGTQYRSAIYPTSTEHMEVALRSKVDYQKVLSEHGYGLITTDIREGQAFYYAEDYHQQYLSKNPDGYCGLGGTGVSCPLGIKKYAHACMFCSESAGSLGPEVCMQYLWLLPWRWRFGRHGLSPWCHCSDPHCSLLSIAS</sequence>
<evidence type="ECO:0000256" key="10">
    <source>
        <dbReference type="ARBA" id="ARBA00067384"/>
    </source>
</evidence>
<dbReference type="InterPro" id="IPR036509">
    <property type="entry name" value="Met_Sox_Rdtase_MsrA_sf"/>
</dbReference>
<evidence type="ECO:0000313" key="14">
    <source>
        <dbReference type="Proteomes" id="UP000694542"/>
    </source>
</evidence>
<feature type="region of interest" description="Disordered" evidence="11">
    <location>
        <begin position="1"/>
        <end position="85"/>
    </location>
</feature>
<evidence type="ECO:0000256" key="5">
    <source>
        <dbReference type="ARBA" id="ARBA00024679"/>
    </source>
</evidence>
<dbReference type="InterPro" id="IPR050162">
    <property type="entry name" value="MsrA_MetSO_reductase"/>
</dbReference>
<comment type="function">
    <text evidence="5">Has an important function as a repair enzyme for proteins that have been inactivated by oxidation. Catalyzes the reversible oxidation-reduction of methionine sulfoxide in proteins to methionine.</text>
</comment>
<keyword evidence="3" id="KW-0560">Oxidoreductase</keyword>
<comment type="catalytic activity">
    <reaction evidence="9">
        <text>[thioredoxin]-disulfide + L-methionine + H2O = L-methionine (S)-S-oxide + [thioredoxin]-dithiol</text>
        <dbReference type="Rhea" id="RHEA:19993"/>
        <dbReference type="Rhea" id="RHEA-COMP:10698"/>
        <dbReference type="Rhea" id="RHEA-COMP:10700"/>
        <dbReference type="ChEBI" id="CHEBI:15377"/>
        <dbReference type="ChEBI" id="CHEBI:29950"/>
        <dbReference type="ChEBI" id="CHEBI:50058"/>
        <dbReference type="ChEBI" id="CHEBI:57844"/>
        <dbReference type="ChEBI" id="CHEBI:58772"/>
        <dbReference type="EC" id="1.8.4.11"/>
    </reaction>
</comment>
<dbReference type="Gene3D" id="3.30.1060.10">
    <property type="entry name" value="Peptide methionine sulphoxide reductase MsrA"/>
    <property type="match status" value="1"/>
</dbReference>
<evidence type="ECO:0000256" key="8">
    <source>
        <dbReference type="ARBA" id="ARBA00047806"/>
    </source>
</evidence>
<keyword evidence="4" id="KW-0676">Redox-active center</keyword>
<accession>A0A8C0TIA5</accession>
<evidence type="ECO:0000256" key="6">
    <source>
        <dbReference type="ARBA" id="ARBA00030273"/>
    </source>
</evidence>
<evidence type="ECO:0000256" key="7">
    <source>
        <dbReference type="ARBA" id="ARBA00030643"/>
    </source>
</evidence>
<protein>
    <recommendedName>
        <fullName evidence="10">Mitochondrial peptide methionine sulfoxide reductase</fullName>
        <ecNumber evidence="2">1.8.4.11</ecNumber>
    </recommendedName>
    <alternativeName>
        <fullName evidence="7">Peptide-methionine (S)-S-oxide reductase</fullName>
    </alternativeName>
    <alternativeName>
        <fullName evidence="6">Protein-methionine-S-oxide reductase</fullName>
    </alternativeName>
</protein>
<feature type="compositionally biased region" description="Low complexity" evidence="11">
    <location>
        <begin position="1"/>
        <end position="10"/>
    </location>
</feature>
<gene>
    <name evidence="13" type="primary">MSRA</name>
</gene>
<dbReference type="InterPro" id="IPR002569">
    <property type="entry name" value="Met_Sox_Rdtase_MsrA_dom"/>
</dbReference>
<evidence type="ECO:0000256" key="11">
    <source>
        <dbReference type="SAM" id="MobiDB-lite"/>
    </source>
</evidence>
<evidence type="ECO:0000256" key="1">
    <source>
        <dbReference type="ARBA" id="ARBA00005591"/>
    </source>
</evidence>
<dbReference type="Proteomes" id="UP000694542">
    <property type="component" value="Chromosome 25"/>
</dbReference>
<dbReference type="AlphaFoldDB" id="A0A8C0TIA5"/>
<evidence type="ECO:0000256" key="9">
    <source>
        <dbReference type="ARBA" id="ARBA00048782"/>
    </source>
</evidence>
<dbReference type="NCBIfam" id="TIGR00401">
    <property type="entry name" value="msrA"/>
    <property type="match status" value="1"/>
</dbReference>
<name>A0A8C0TIA5_CANLF</name>
<organism evidence="13 14">
    <name type="scientific">Canis lupus familiaris</name>
    <name type="common">Dog</name>
    <name type="synonym">Canis familiaris</name>
    <dbReference type="NCBI Taxonomy" id="9615"/>
    <lineage>
        <taxon>Eukaryota</taxon>
        <taxon>Metazoa</taxon>
        <taxon>Chordata</taxon>
        <taxon>Craniata</taxon>
        <taxon>Vertebrata</taxon>
        <taxon>Euteleostomi</taxon>
        <taxon>Mammalia</taxon>
        <taxon>Eutheria</taxon>
        <taxon>Laurasiatheria</taxon>
        <taxon>Carnivora</taxon>
        <taxon>Caniformia</taxon>
        <taxon>Canidae</taxon>
        <taxon>Canis</taxon>
    </lineage>
</organism>
<dbReference type="GO" id="GO:0008113">
    <property type="term" value="F:peptide-methionine (S)-S-oxide reductase activity"/>
    <property type="evidence" value="ECO:0007669"/>
    <property type="project" value="UniProtKB-EC"/>
</dbReference>